<dbReference type="Gene3D" id="2.60.120.10">
    <property type="entry name" value="Jelly Rolls"/>
    <property type="match status" value="1"/>
</dbReference>
<evidence type="ECO:0000313" key="6">
    <source>
        <dbReference type="Proteomes" id="UP001493487"/>
    </source>
</evidence>
<dbReference type="InterPro" id="IPR011051">
    <property type="entry name" value="RmlC_Cupin_sf"/>
</dbReference>
<dbReference type="EMBL" id="JASKHM010000010">
    <property type="protein sequence ID" value="MEQ4484196.1"/>
    <property type="molecule type" value="Genomic_DNA"/>
</dbReference>
<dbReference type="SUPFAM" id="SSF46689">
    <property type="entry name" value="Homeodomain-like"/>
    <property type="match status" value="2"/>
</dbReference>
<evidence type="ECO:0000256" key="3">
    <source>
        <dbReference type="ARBA" id="ARBA00023163"/>
    </source>
</evidence>
<gene>
    <name evidence="5" type="ORF">QJS35_17505</name>
</gene>
<dbReference type="InterPro" id="IPR009057">
    <property type="entry name" value="Homeodomain-like_sf"/>
</dbReference>
<dbReference type="Proteomes" id="UP001493487">
    <property type="component" value="Unassembled WGS sequence"/>
</dbReference>
<dbReference type="RefSeq" id="WP_232186579.1">
    <property type="nucleotide sequence ID" value="NZ_JAIOAP010000009.1"/>
</dbReference>
<protein>
    <submittedName>
        <fullName evidence="5">AraC family transcriptional regulator</fullName>
    </submittedName>
</protein>
<keyword evidence="2" id="KW-0238">DNA-binding</keyword>
<dbReference type="Pfam" id="PF02311">
    <property type="entry name" value="AraC_binding"/>
    <property type="match status" value="1"/>
</dbReference>
<feature type="domain" description="HTH araC/xylS-type" evidence="4">
    <location>
        <begin position="237"/>
        <end position="335"/>
    </location>
</feature>
<sequence>MKRGVGLAADDRSIQDAGIRTHKDRKLAGSTGPFPYARMANKADALDRLDLQFRWGSYGIRVLRCHLAVFQPGYIINFHKHSEYEFHYIAKGKGKVILVDQTYDLHEGLFYLTGPELMHYQESDSDEPMYELCLHLDIVPLAAETDKAGWGDELEANEAKECINILDRIPAVPVVDRYHAMNGFLDAYRVWEEQPSGFYTLMKQAIVQILLRTTRVFDGPAGKPGIPERDMNFHRYQLATQYILDNESLPISLEQVAETINISPRQLQRIFRSEGETTFRDYLEHVRLTGICFELIHTDKPIEEIAINHGYANPNYLYPVFKSKYDITPTAYRRLHAGEARGALNPLTREKESDHHE</sequence>
<organism evidence="5 6">
    <name type="scientific">Cohnella silvisoli</name>
    <dbReference type="NCBI Taxonomy" id="2873699"/>
    <lineage>
        <taxon>Bacteria</taxon>
        <taxon>Bacillati</taxon>
        <taxon>Bacillota</taxon>
        <taxon>Bacilli</taxon>
        <taxon>Bacillales</taxon>
        <taxon>Paenibacillaceae</taxon>
        <taxon>Cohnella</taxon>
    </lineage>
</organism>
<dbReference type="PANTHER" id="PTHR43280">
    <property type="entry name" value="ARAC-FAMILY TRANSCRIPTIONAL REGULATOR"/>
    <property type="match status" value="1"/>
</dbReference>
<name>A0ABV1KX77_9BACL</name>
<comment type="caution">
    <text evidence="5">The sequence shown here is derived from an EMBL/GenBank/DDBJ whole genome shotgun (WGS) entry which is preliminary data.</text>
</comment>
<dbReference type="PROSITE" id="PS00041">
    <property type="entry name" value="HTH_ARAC_FAMILY_1"/>
    <property type="match status" value="1"/>
</dbReference>
<dbReference type="InterPro" id="IPR018060">
    <property type="entry name" value="HTH_AraC"/>
</dbReference>
<keyword evidence="1" id="KW-0805">Transcription regulation</keyword>
<keyword evidence="6" id="KW-1185">Reference proteome</keyword>
<evidence type="ECO:0000313" key="5">
    <source>
        <dbReference type="EMBL" id="MEQ4484196.1"/>
    </source>
</evidence>
<evidence type="ECO:0000256" key="1">
    <source>
        <dbReference type="ARBA" id="ARBA00023015"/>
    </source>
</evidence>
<dbReference type="PANTHER" id="PTHR43280:SF2">
    <property type="entry name" value="HTH-TYPE TRANSCRIPTIONAL REGULATOR EXSA"/>
    <property type="match status" value="1"/>
</dbReference>
<dbReference type="PROSITE" id="PS01124">
    <property type="entry name" value="HTH_ARAC_FAMILY_2"/>
    <property type="match status" value="1"/>
</dbReference>
<reference evidence="5 6" key="1">
    <citation type="journal article" date="2023" name="Genome Announc.">
        <title>Pan-Genome Analyses of the Genus Cohnella and Proposal of the Novel Species Cohnella silvisoli sp. nov., Isolated from Forest Soil.</title>
        <authorList>
            <person name="Wang C."/>
            <person name="Mao L."/>
            <person name="Bao G."/>
            <person name="Zhu H."/>
        </authorList>
    </citation>
    <scope>NUCLEOTIDE SEQUENCE [LARGE SCALE GENOMIC DNA]</scope>
    <source>
        <strain evidence="5 6">NL03-T5-1</strain>
    </source>
</reference>
<dbReference type="InterPro" id="IPR003313">
    <property type="entry name" value="AraC-bd"/>
</dbReference>
<dbReference type="Pfam" id="PF12833">
    <property type="entry name" value="HTH_18"/>
    <property type="match status" value="1"/>
</dbReference>
<evidence type="ECO:0000256" key="2">
    <source>
        <dbReference type="ARBA" id="ARBA00023125"/>
    </source>
</evidence>
<keyword evidence="3" id="KW-0804">Transcription</keyword>
<dbReference type="InterPro" id="IPR018062">
    <property type="entry name" value="HTH_AraC-typ_CS"/>
</dbReference>
<dbReference type="SMART" id="SM00342">
    <property type="entry name" value="HTH_ARAC"/>
    <property type="match status" value="1"/>
</dbReference>
<dbReference type="SUPFAM" id="SSF51182">
    <property type="entry name" value="RmlC-like cupins"/>
    <property type="match status" value="1"/>
</dbReference>
<dbReference type="Gene3D" id="1.10.10.60">
    <property type="entry name" value="Homeodomain-like"/>
    <property type="match status" value="1"/>
</dbReference>
<evidence type="ECO:0000259" key="4">
    <source>
        <dbReference type="PROSITE" id="PS01124"/>
    </source>
</evidence>
<proteinExistence type="predicted"/>
<accession>A0ABV1KX77</accession>
<dbReference type="InterPro" id="IPR014710">
    <property type="entry name" value="RmlC-like_jellyroll"/>
</dbReference>